<keyword evidence="12" id="KW-1185">Reference proteome</keyword>
<evidence type="ECO:0000256" key="8">
    <source>
        <dbReference type="ARBA" id="ARBA00032789"/>
    </source>
</evidence>
<evidence type="ECO:0000256" key="9">
    <source>
        <dbReference type="ARBA" id="ARBA00048403"/>
    </source>
</evidence>
<dbReference type="EC" id="2.5.1.108" evidence="2"/>
<keyword evidence="5" id="KW-0949">S-adenosyl-L-methionine</keyword>
<dbReference type="Gene3D" id="3.40.50.11840">
    <property type="entry name" value="Diphthamide synthesis DPH1/DPH2 domain 1"/>
    <property type="match status" value="1"/>
</dbReference>
<dbReference type="SFLD" id="SFLDS00032">
    <property type="entry name" value="Radical_SAM_3-amino-3-carboxyp"/>
    <property type="match status" value="1"/>
</dbReference>
<dbReference type="InterPro" id="IPR042264">
    <property type="entry name" value="DPH1/DPH2_2"/>
</dbReference>
<evidence type="ECO:0000256" key="3">
    <source>
        <dbReference type="ARBA" id="ARBA00021915"/>
    </source>
</evidence>
<keyword evidence="4" id="KW-0808">Transferase</keyword>
<dbReference type="GO" id="GO:0090560">
    <property type="term" value="F:2-(3-amino-3-carboxypropyl)histidine synthase activity"/>
    <property type="evidence" value="ECO:0007669"/>
    <property type="project" value="UniProtKB-EC"/>
</dbReference>
<dbReference type="FunFam" id="3.40.50.11850:FF:000002">
    <property type="entry name" value="2-(3-amino-3-carboxypropyl)histidine synthase subunit 1"/>
    <property type="match status" value="1"/>
</dbReference>
<evidence type="ECO:0000256" key="10">
    <source>
        <dbReference type="SAM" id="MobiDB-lite"/>
    </source>
</evidence>
<evidence type="ECO:0000256" key="1">
    <source>
        <dbReference type="ARBA" id="ARBA00010173"/>
    </source>
</evidence>
<evidence type="ECO:0000256" key="2">
    <source>
        <dbReference type="ARBA" id="ARBA00012221"/>
    </source>
</evidence>
<proteinExistence type="inferred from homology"/>
<evidence type="ECO:0000256" key="4">
    <source>
        <dbReference type="ARBA" id="ARBA00022679"/>
    </source>
</evidence>
<name>A0A445EBD7_ARAHY</name>
<dbReference type="PANTHER" id="PTHR10762:SF1">
    <property type="entry name" value="2-(3-AMINO-3-CARBOXYPROPYL)HISTIDINE SYNTHASE SUBUNIT 1"/>
    <property type="match status" value="1"/>
</dbReference>
<reference evidence="11 12" key="1">
    <citation type="submission" date="2019-01" db="EMBL/GenBank/DDBJ databases">
        <title>Sequencing of cultivated peanut Arachis hypogaea provides insights into genome evolution and oil improvement.</title>
        <authorList>
            <person name="Chen X."/>
        </authorList>
    </citation>
    <scope>NUCLEOTIDE SEQUENCE [LARGE SCALE GENOMIC DNA]</scope>
    <source>
        <strain evidence="12">cv. Fuhuasheng</strain>
        <tissue evidence="11">Leaves</tissue>
    </source>
</reference>
<dbReference type="EMBL" id="SDMP01000002">
    <property type="protein sequence ID" value="RYR72844.1"/>
    <property type="molecule type" value="Genomic_DNA"/>
</dbReference>
<dbReference type="InterPro" id="IPR016435">
    <property type="entry name" value="DPH1/DPH2"/>
</dbReference>
<evidence type="ECO:0000313" key="11">
    <source>
        <dbReference type="EMBL" id="RYR72844.1"/>
    </source>
</evidence>
<evidence type="ECO:0000256" key="6">
    <source>
        <dbReference type="ARBA" id="ARBA00031690"/>
    </source>
</evidence>
<evidence type="ECO:0000256" key="7">
    <source>
        <dbReference type="ARBA" id="ARBA00032574"/>
    </source>
</evidence>
<dbReference type="Proteomes" id="UP000289738">
    <property type="component" value="Chromosome A02"/>
</dbReference>
<gene>
    <name evidence="11" type="ORF">Ahy_A02g007062</name>
</gene>
<dbReference type="Gene3D" id="3.40.50.11850">
    <property type="entry name" value="Diphthamide synthesis DPH1/DPH2 domain 2"/>
    <property type="match status" value="1"/>
</dbReference>
<dbReference type="PANTHER" id="PTHR10762">
    <property type="entry name" value="DIPHTHAMIDE BIOSYNTHESIS PROTEIN"/>
    <property type="match status" value="1"/>
</dbReference>
<organism evidence="11 12">
    <name type="scientific">Arachis hypogaea</name>
    <name type="common">Peanut</name>
    <dbReference type="NCBI Taxonomy" id="3818"/>
    <lineage>
        <taxon>Eukaryota</taxon>
        <taxon>Viridiplantae</taxon>
        <taxon>Streptophyta</taxon>
        <taxon>Embryophyta</taxon>
        <taxon>Tracheophyta</taxon>
        <taxon>Spermatophyta</taxon>
        <taxon>Magnoliopsida</taxon>
        <taxon>eudicotyledons</taxon>
        <taxon>Gunneridae</taxon>
        <taxon>Pentapetalae</taxon>
        <taxon>rosids</taxon>
        <taxon>fabids</taxon>
        <taxon>Fabales</taxon>
        <taxon>Fabaceae</taxon>
        <taxon>Papilionoideae</taxon>
        <taxon>50 kb inversion clade</taxon>
        <taxon>dalbergioids sensu lato</taxon>
        <taxon>Dalbergieae</taxon>
        <taxon>Pterocarpus clade</taxon>
        <taxon>Arachis</taxon>
    </lineage>
</organism>
<dbReference type="AlphaFoldDB" id="A0A445EBD7"/>
<dbReference type="Pfam" id="PF01866">
    <property type="entry name" value="Diphthamide_syn"/>
    <property type="match status" value="1"/>
</dbReference>
<dbReference type="GO" id="GO:0017183">
    <property type="term" value="P:protein histidyl modification to diphthamide"/>
    <property type="evidence" value="ECO:0007669"/>
    <property type="project" value="InterPro"/>
</dbReference>
<feature type="region of interest" description="Disordered" evidence="10">
    <location>
        <begin position="34"/>
        <end position="53"/>
    </location>
</feature>
<evidence type="ECO:0000256" key="5">
    <source>
        <dbReference type="ARBA" id="ARBA00022691"/>
    </source>
</evidence>
<protein>
    <recommendedName>
        <fullName evidence="3">2-(3-amino-3-carboxypropyl)histidine synthase subunit 1</fullName>
        <ecNumber evidence="2">2.5.1.108</ecNumber>
    </recommendedName>
    <alternativeName>
        <fullName evidence="7">Diphthamide biosynthesis protein 1</fullName>
    </alternativeName>
    <alternativeName>
        <fullName evidence="8">Diphtheria toxin resistance protein 1</fullName>
    </alternativeName>
    <alternativeName>
        <fullName evidence="6">S-adenosyl-L-methionine:L-histidine 3-amino-3-carboxypropyltransferase 1</fullName>
    </alternativeName>
</protein>
<dbReference type="InterPro" id="IPR042263">
    <property type="entry name" value="DPH1/DPH2_1"/>
</dbReference>
<sequence>MYYYSQDGGEWNSSYVKKSSRPVRRISVSSVATSGVYGHGGEGNEDVGEREGVHEEALRELKGNVLGGVVKENGDGVVEGRIVEDGISDLVLHKSLRGGRWKGKTAGDVTYGACCVDDFSAAALSADLLIHYGHSCLVPIDSTTIPCLYVFVDIKIDVSHLVDTVKLNFESRAQSLVLAGTIQFASVIRAVKPEFEISGFRVLVPQSKPLSVGEVLGCAAPKVSLMDLFSENPENSILVFVTNGRFYLEAIMIANPGIMAFRYAPYIGKLFLEEYDHVGMKESRKGAILRASWGLWVGKGTLRFWRDWKRICRKKGSFTLFS</sequence>
<comment type="caution">
    <text evidence="11">The sequence shown here is derived from an EMBL/GenBank/DDBJ whole genome shotgun (WGS) entry which is preliminary data.</text>
</comment>
<dbReference type="NCBIfam" id="TIGR00322">
    <property type="entry name" value="diphth2_R"/>
    <property type="match status" value="1"/>
</dbReference>
<comment type="catalytic activity">
    <reaction evidence="9">
        <text>L-histidyl-[translation elongation factor 2] + S-adenosyl-L-methionine = 2-[(3S)-amino-3-carboxypropyl]-L-histidyl-[translation elongation factor 2] + S-methyl-5'-thioadenosine + H(+)</text>
        <dbReference type="Rhea" id="RHEA:36783"/>
        <dbReference type="Rhea" id="RHEA-COMP:9748"/>
        <dbReference type="Rhea" id="RHEA-COMP:9749"/>
        <dbReference type="ChEBI" id="CHEBI:15378"/>
        <dbReference type="ChEBI" id="CHEBI:17509"/>
        <dbReference type="ChEBI" id="CHEBI:29979"/>
        <dbReference type="ChEBI" id="CHEBI:59789"/>
        <dbReference type="ChEBI" id="CHEBI:73995"/>
        <dbReference type="EC" id="2.5.1.108"/>
    </reaction>
</comment>
<comment type="similarity">
    <text evidence="1">Belongs to the DPH1/DPH2 family. DPH1 subfamily.</text>
</comment>
<accession>A0A445EBD7</accession>
<evidence type="ECO:0000313" key="12">
    <source>
        <dbReference type="Proteomes" id="UP000289738"/>
    </source>
</evidence>